<dbReference type="PANTHER" id="PTHR22736:SF2">
    <property type="entry name" value="COILED-COIL DOMAIN-CONTAINING PROTEIN 66"/>
    <property type="match status" value="1"/>
</dbReference>
<feature type="compositionally biased region" description="Basic and acidic residues" evidence="1">
    <location>
        <begin position="87"/>
        <end position="98"/>
    </location>
</feature>
<feature type="compositionally biased region" description="Polar residues" evidence="1">
    <location>
        <begin position="395"/>
        <end position="404"/>
    </location>
</feature>
<feature type="compositionally biased region" description="Polar residues" evidence="1">
    <location>
        <begin position="492"/>
        <end position="512"/>
    </location>
</feature>
<organism evidence="3 4">
    <name type="scientific">Brassicogethes aeneus</name>
    <name type="common">Rape pollen beetle</name>
    <name type="synonym">Meligethes aeneus</name>
    <dbReference type="NCBI Taxonomy" id="1431903"/>
    <lineage>
        <taxon>Eukaryota</taxon>
        <taxon>Metazoa</taxon>
        <taxon>Ecdysozoa</taxon>
        <taxon>Arthropoda</taxon>
        <taxon>Hexapoda</taxon>
        <taxon>Insecta</taxon>
        <taxon>Pterygota</taxon>
        <taxon>Neoptera</taxon>
        <taxon>Endopterygota</taxon>
        <taxon>Coleoptera</taxon>
        <taxon>Polyphaga</taxon>
        <taxon>Cucujiformia</taxon>
        <taxon>Nitidulidae</taxon>
        <taxon>Meligethinae</taxon>
        <taxon>Brassicogethes</taxon>
    </lineage>
</organism>
<dbReference type="AlphaFoldDB" id="A0A9P0FAX2"/>
<reference evidence="3" key="1">
    <citation type="submission" date="2021-12" db="EMBL/GenBank/DDBJ databases">
        <authorList>
            <person name="King R."/>
        </authorList>
    </citation>
    <scope>NUCLEOTIDE SEQUENCE</scope>
</reference>
<feature type="compositionally biased region" description="Polar residues" evidence="1">
    <location>
        <begin position="189"/>
        <end position="200"/>
    </location>
</feature>
<dbReference type="Pfam" id="PF15236">
    <property type="entry name" value="CCDC66"/>
    <property type="match status" value="1"/>
</dbReference>
<accession>A0A9P0FAX2</accession>
<protein>
    <recommendedName>
        <fullName evidence="2">CCDC66 domain-containing protein</fullName>
    </recommendedName>
</protein>
<feature type="region of interest" description="Disordered" evidence="1">
    <location>
        <begin position="47"/>
        <end position="217"/>
    </location>
</feature>
<gene>
    <name evidence="3" type="ORF">MELIAE_LOCUS1854</name>
</gene>
<proteinExistence type="predicted"/>
<evidence type="ECO:0000313" key="4">
    <source>
        <dbReference type="Proteomes" id="UP001154078"/>
    </source>
</evidence>
<dbReference type="Proteomes" id="UP001154078">
    <property type="component" value="Chromosome 1"/>
</dbReference>
<feature type="region of interest" description="Disordered" evidence="1">
    <location>
        <begin position="368"/>
        <end position="409"/>
    </location>
</feature>
<dbReference type="GO" id="GO:0060271">
    <property type="term" value="P:cilium assembly"/>
    <property type="evidence" value="ECO:0007669"/>
    <property type="project" value="TreeGrafter"/>
</dbReference>
<feature type="region of interest" description="Disordered" evidence="1">
    <location>
        <begin position="526"/>
        <end position="594"/>
    </location>
</feature>
<dbReference type="PANTHER" id="PTHR22736">
    <property type="entry name" value="COILED-COIL DOMAIN-CONTAINING PROTEIN 66"/>
    <property type="match status" value="1"/>
</dbReference>
<feature type="compositionally biased region" description="Basic and acidic residues" evidence="1">
    <location>
        <begin position="161"/>
        <end position="171"/>
    </location>
</feature>
<feature type="domain" description="CCDC66" evidence="2">
    <location>
        <begin position="206"/>
        <end position="340"/>
    </location>
</feature>
<evidence type="ECO:0000256" key="1">
    <source>
        <dbReference type="SAM" id="MobiDB-lite"/>
    </source>
</evidence>
<dbReference type="GO" id="GO:0005874">
    <property type="term" value="C:microtubule"/>
    <property type="evidence" value="ECO:0007669"/>
    <property type="project" value="TreeGrafter"/>
</dbReference>
<dbReference type="InterPro" id="IPR039183">
    <property type="entry name" value="CCD66"/>
</dbReference>
<dbReference type="GO" id="GO:0005929">
    <property type="term" value="C:cilium"/>
    <property type="evidence" value="ECO:0007669"/>
    <property type="project" value="TreeGrafter"/>
</dbReference>
<evidence type="ECO:0000313" key="3">
    <source>
        <dbReference type="EMBL" id="CAH0547984.1"/>
    </source>
</evidence>
<feature type="compositionally biased region" description="Basic and acidic residues" evidence="1">
    <location>
        <begin position="536"/>
        <end position="546"/>
    </location>
</feature>
<feature type="region of interest" description="Disordered" evidence="1">
    <location>
        <begin position="256"/>
        <end position="291"/>
    </location>
</feature>
<feature type="compositionally biased region" description="Basic and acidic residues" evidence="1">
    <location>
        <begin position="62"/>
        <end position="75"/>
    </location>
</feature>
<keyword evidence="4" id="KW-1185">Reference proteome</keyword>
<feature type="compositionally biased region" description="Basic and acidic residues" evidence="1">
    <location>
        <begin position="141"/>
        <end position="151"/>
    </location>
</feature>
<dbReference type="InterPro" id="IPR040467">
    <property type="entry name" value="CCDC66_dom"/>
</dbReference>
<dbReference type="EMBL" id="OV121132">
    <property type="protein sequence ID" value="CAH0547984.1"/>
    <property type="molecule type" value="Genomic_DNA"/>
</dbReference>
<feature type="region of interest" description="Disordered" evidence="1">
    <location>
        <begin position="492"/>
        <end position="514"/>
    </location>
</feature>
<sequence length="711" mass="83405">MSTTYIEKSISLVEKKKQQWAKEREELARISGYWRQSSEPQHIEGFFDRNNYASNTMVPSSEYDRRSLKGPDRRSSLPPLYKNQYNSREHYEREKEQGGETSGYGSDNSPEFHQVPWSQSGPRLNQHDQNLLLITRYESSSSRDDRPKWGDKGVVGGKFWTPKEEVPEKNLSEPPNWVKRGLKDGEIVVSNQSPAESPEQTYEDPERPSTGCSSNINRTYIRGQNIPLDSLELAERERKRHIALEHQQAIRQQLEERERKRREERERKIQEEREEELRIEREQEVERQRQEHEQRLLKEKLERERKRKEAIQEAIEVAQREAKLAKMRQKMSKFADNNEEVIVNMNMTENILEKKETDADEKALKSTIITDSHAAPDNNNNNNNKPAEPKKEILNNDSENNSETIPKLTNILNDTTECKSLTPRQSNAKNYNTPRTDYQALIFQSPLEILQSLPYAVLVPSTPMNYAVPLSDIGTSMSRTENRILTPTQYRNKNSRLCDSSTQTDPEYTGESSVREKFGNLELTYDNRSSRKDRRSRLEDVEDRPKWGANRPPTRYLKQSEKDLLYQRRKLRQKVRDDKNSSDESQMGSPRAYRKKGYVDKRALWRKDGRQVFNRNVGMYQTEIVPLETDKDRLYYRQNEEECCCRCRHNVKVDILKIEHSPRENRLPDCVQNENSEVLEKLSNLHNGLLLKQEQWKNSPRTPSLSSSKAN</sequence>
<name>A0A9P0FAX2_BRAAE</name>
<feature type="compositionally biased region" description="Polar residues" evidence="1">
    <location>
        <begin position="103"/>
        <end position="129"/>
    </location>
</feature>
<dbReference type="GO" id="GO:0008017">
    <property type="term" value="F:microtubule binding"/>
    <property type="evidence" value="ECO:0007669"/>
    <property type="project" value="TreeGrafter"/>
</dbReference>
<evidence type="ECO:0000259" key="2">
    <source>
        <dbReference type="Pfam" id="PF15236"/>
    </source>
</evidence>
<dbReference type="OrthoDB" id="10042846at2759"/>